<dbReference type="HOGENOM" id="CLU_945707_0_0_9"/>
<gene>
    <name evidence="3" type="ordered locus">Desmer_0596</name>
</gene>
<name>J7IM15_DESMD</name>
<feature type="compositionally biased region" description="Pro residues" evidence="1">
    <location>
        <begin position="147"/>
        <end position="157"/>
    </location>
</feature>
<feature type="compositionally biased region" description="Polar residues" evidence="1">
    <location>
        <begin position="75"/>
        <end position="88"/>
    </location>
</feature>
<feature type="compositionally biased region" description="Basic and acidic residues" evidence="1">
    <location>
        <begin position="59"/>
        <end position="70"/>
    </location>
</feature>
<dbReference type="InterPro" id="IPR027954">
    <property type="entry name" value="Transcobalamin-like_C"/>
</dbReference>
<proteinExistence type="predicted"/>
<evidence type="ECO:0000313" key="4">
    <source>
        <dbReference type="Proteomes" id="UP000005262"/>
    </source>
</evidence>
<dbReference type="Pfam" id="PF14478">
    <property type="entry name" value="DUF4430"/>
    <property type="match status" value="1"/>
</dbReference>
<sequence>MSFAGISFIVQKEGVNVRKPKSVVLILVILMSLLLTGCGAKTPTGDLPAGANTAGVADSGRETGELKPSEENADQQEPSSQVPENAQNSQGASPSQSQPPQPDTTNQESKPTIAISSTSPNGSSSGTNGLAAVPAPAPAAPDLNVNPIPPSPDPNLNPNPKNIVTFSINCQTAVDKGLHQDKKYQEVVPADGIILAPTVVEFKEGEVVFDVLKQVVRQHKIHMEYEGSKGTPYIQGINNLYEFDGGPLSGWMYCVNKVYPNYGCGEYKLKPGDIIEWNYTCDLGKDLGQTWLGE</sequence>
<keyword evidence="4" id="KW-1185">Reference proteome</keyword>
<reference evidence="4" key="2">
    <citation type="submission" date="2012-08" db="EMBL/GenBank/DDBJ databases">
        <title>Finished genome of Desulfosporosinus meridiei DSM 13257.</title>
        <authorList>
            <person name="Huntemann M."/>
            <person name="Wei C.-L."/>
            <person name="Han J."/>
            <person name="Detter J.C."/>
            <person name="Han C."/>
            <person name="Davenport K."/>
            <person name="Daligault H."/>
            <person name="Erkkila T."/>
            <person name="Gu W."/>
            <person name="Munk A.C.C."/>
            <person name="Teshima H."/>
            <person name="Xu Y."/>
            <person name="Chain P."/>
            <person name="Tapia R."/>
            <person name="Chen A."/>
            <person name="Krypides N."/>
            <person name="Mavromatis K."/>
            <person name="Markowitz V."/>
            <person name="Szeto E."/>
            <person name="Ivanova N."/>
            <person name="Mikhailova N."/>
            <person name="Ovchinnikova G."/>
            <person name="Pagani I."/>
            <person name="Pati A."/>
            <person name="Goodwin L."/>
            <person name="Peters L."/>
            <person name="Pitluck S."/>
            <person name="Woyke T."/>
            <person name="Pester M."/>
            <person name="Spring S."/>
            <person name="Ollivier B."/>
            <person name="Rattei T."/>
            <person name="Klenk H.-P."/>
            <person name="Wagner M."/>
            <person name="Loy A."/>
        </authorList>
    </citation>
    <scope>NUCLEOTIDE SEQUENCE [LARGE SCALE GENOMIC DNA]</scope>
    <source>
        <strain evidence="4">ATCC BAA-275 / DSM 13257 / NCIMB 13706 / S10</strain>
    </source>
</reference>
<accession>J7IM15</accession>
<dbReference type="EMBL" id="CP003629">
    <property type="protein sequence ID" value="AFQ42630.1"/>
    <property type="molecule type" value="Genomic_DNA"/>
</dbReference>
<evidence type="ECO:0000313" key="3">
    <source>
        <dbReference type="EMBL" id="AFQ42630.1"/>
    </source>
</evidence>
<dbReference type="OrthoDB" id="2356646at2"/>
<dbReference type="Gene3D" id="2.170.130.30">
    <property type="match status" value="1"/>
</dbReference>
<dbReference type="eggNOG" id="COG1657">
    <property type="taxonomic scope" value="Bacteria"/>
</dbReference>
<organism evidence="3 4">
    <name type="scientific">Desulfosporosinus meridiei (strain ATCC BAA-275 / DSM 13257 / KCTC 12902 / NCIMB 13706 / S10)</name>
    <dbReference type="NCBI Taxonomy" id="768704"/>
    <lineage>
        <taxon>Bacteria</taxon>
        <taxon>Bacillati</taxon>
        <taxon>Bacillota</taxon>
        <taxon>Clostridia</taxon>
        <taxon>Eubacteriales</taxon>
        <taxon>Desulfitobacteriaceae</taxon>
        <taxon>Desulfosporosinus</taxon>
    </lineage>
</organism>
<reference evidence="3 4" key="1">
    <citation type="journal article" date="2012" name="J. Bacteriol.">
        <title>Complete genome sequences of Desulfosporosinus orientis DSM765T, Desulfosporosinus youngiae DSM17734T, Desulfosporosinus meridiei DSM13257T, and Desulfosporosinus acidiphilus DSM22704T.</title>
        <authorList>
            <person name="Pester M."/>
            <person name="Brambilla E."/>
            <person name="Alazard D."/>
            <person name="Rattei T."/>
            <person name="Weinmaier T."/>
            <person name="Han J."/>
            <person name="Lucas S."/>
            <person name="Lapidus A."/>
            <person name="Cheng J.F."/>
            <person name="Goodwin L."/>
            <person name="Pitluck S."/>
            <person name="Peters L."/>
            <person name="Ovchinnikova G."/>
            <person name="Teshima H."/>
            <person name="Detter J.C."/>
            <person name="Han C.S."/>
            <person name="Tapia R."/>
            <person name="Land M.L."/>
            <person name="Hauser L."/>
            <person name="Kyrpides N.C."/>
            <person name="Ivanova N.N."/>
            <person name="Pagani I."/>
            <person name="Huntmann M."/>
            <person name="Wei C.L."/>
            <person name="Davenport K.W."/>
            <person name="Daligault H."/>
            <person name="Chain P.S."/>
            <person name="Chen A."/>
            <person name="Mavromatis K."/>
            <person name="Markowitz V."/>
            <person name="Szeto E."/>
            <person name="Mikhailova N."/>
            <person name="Pati A."/>
            <person name="Wagner M."/>
            <person name="Woyke T."/>
            <person name="Ollivier B."/>
            <person name="Klenk H.P."/>
            <person name="Spring S."/>
            <person name="Loy A."/>
        </authorList>
    </citation>
    <scope>NUCLEOTIDE SEQUENCE [LARGE SCALE GENOMIC DNA]</scope>
    <source>
        <strain evidence="4">ATCC BAA-275 / DSM 13257 / NCIMB 13706 / S10</strain>
    </source>
</reference>
<evidence type="ECO:0000259" key="2">
    <source>
        <dbReference type="Pfam" id="PF14478"/>
    </source>
</evidence>
<dbReference type="AlphaFoldDB" id="J7IM15"/>
<dbReference type="KEGG" id="dmi:Desmer_0596"/>
<evidence type="ECO:0000256" key="1">
    <source>
        <dbReference type="SAM" id="MobiDB-lite"/>
    </source>
</evidence>
<feature type="domain" description="Transcobalamin-like C-terminal" evidence="2">
    <location>
        <begin position="205"/>
        <end position="280"/>
    </location>
</feature>
<feature type="region of interest" description="Disordered" evidence="1">
    <location>
        <begin position="42"/>
        <end position="160"/>
    </location>
</feature>
<protein>
    <recommendedName>
        <fullName evidence="2">Transcobalamin-like C-terminal domain-containing protein</fullName>
    </recommendedName>
</protein>
<dbReference type="STRING" id="768704.Desmer_0596"/>
<dbReference type="Proteomes" id="UP000005262">
    <property type="component" value="Chromosome"/>
</dbReference>
<feature type="compositionally biased region" description="Low complexity" evidence="1">
    <location>
        <begin position="116"/>
        <end position="146"/>
    </location>
</feature>